<comment type="caution">
    <text evidence="2">The sequence shown here is derived from an EMBL/GenBank/DDBJ whole genome shotgun (WGS) entry which is preliminary data.</text>
</comment>
<dbReference type="Proteomes" id="UP000075816">
    <property type="component" value="Unassembled WGS sequence"/>
</dbReference>
<accession>A0A162IQH9</accession>
<dbReference type="AlphaFoldDB" id="A0A162IQH9"/>
<evidence type="ECO:0000313" key="2">
    <source>
        <dbReference type="EMBL" id="KYL03902.1"/>
    </source>
</evidence>
<evidence type="ECO:0000313" key="3">
    <source>
        <dbReference type="Proteomes" id="UP000075816"/>
    </source>
</evidence>
<organism evidence="2 3">
    <name type="scientific">Fusobacterium necrophorum subsp. funduliforme</name>
    <dbReference type="NCBI Taxonomy" id="143387"/>
    <lineage>
        <taxon>Bacteria</taxon>
        <taxon>Fusobacteriati</taxon>
        <taxon>Fusobacteriota</taxon>
        <taxon>Fusobacteriia</taxon>
        <taxon>Fusobacteriales</taxon>
        <taxon>Fusobacteriaceae</taxon>
        <taxon>Fusobacterium</taxon>
    </lineage>
</organism>
<sequence length="102" mass="12074">MLKEKISDLIYKIAWTAEMLIKRKKALSIKEVLKLGGVAVMYKYYSYLRPIAPLTYPKENLISFQNYEKKEYVKAINRAAWGELIYSEKLSEETLKEYELLE</sequence>
<reference evidence="2 3" key="1">
    <citation type="submission" date="2016-03" db="EMBL/GenBank/DDBJ databases">
        <title>Comparative genomics of human isolates of Fusobacterium necrophorum.</title>
        <authorList>
            <person name="Jensen A."/>
            <person name="Bank S."/>
            <person name="Andersen P.S."/>
            <person name="Kristensen L.H."/>
            <person name="Prag J."/>
        </authorList>
    </citation>
    <scope>NUCLEOTIDE SEQUENCE [LARGE SCALE GENOMIC DNA]</scope>
    <source>
        <strain evidence="2 3">LS_1264</strain>
    </source>
</reference>
<evidence type="ECO:0000259" key="1">
    <source>
        <dbReference type="Pfam" id="PF18789"/>
    </source>
</evidence>
<gene>
    <name evidence="2" type="ORF">A2J07_10985</name>
</gene>
<protein>
    <recommendedName>
        <fullName evidence="1">Defence against restriction A C-terminal domain-containing protein</fullName>
    </recommendedName>
</protein>
<feature type="domain" description="Defence against restriction A C-terminal" evidence="1">
    <location>
        <begin position="41"/>
        <end position="101"/>
    </location>
</feature>
<dbReference type="RefSeq" id="WP_062681068.1">
    <property type="nucleotide sequence ID" value="NZ_LVEA01000037.1"/>
</dbReference>
<name>A0A162IQH9_9FUSO</name>
<dbReference type="InterPro" id="IPR041501">
    <property type="entry name" value="DarA_C"/>
</dbReference>
<dbReference type="EMBL" id="LVEA01000037">
    <property type="protein sequence ID" value="KYL03902.1"/>
    <property type="molecule type" value="Genomic_DNA"/>
</dbReference>
<dbReference type="Pfam" id="PF18789">
    <property type="entry name" value="DarA_C"/>
    <property type="match status" value="1"/>
</dbReference>
<proteinExistence type="predicted"/>